<dbReference type="OrthoDB" id="9806955at2"/>
<accession>A0A2Z2NXN0</accession>
<keyword evidence="1" id="KW-0456">Lyase</keyword>
<dbReference type="EMBL" id="CP018632">
    <property type="protein sequence ID" value="ASJ73580.1"/>
    <property type="molecule type" value="Genomic_DNA"/>
</dbReference>
<sequence>MIASLPMYDRPETRGAFENMNPEPPVLVLDGNGLSCASLVAAIEQKAGVELTDEAWLRVSKAREVVEHITSSGIAAYGINTGVGSQKDHAVPTAALAEFNRRLVRAHATRVPGPSLSEGIVRGALIVLLNGFAKGYSGVSEELVKVIIGKLAEGKFPTIDAGGTVGASDLVPLAQIADWLISSEQAQASGLPKAKETLSLINSNAVSLTVGALQLVELKNLTWAQELAAATSMEGFRCNLDAISEIVNKVHIRPGQTRVADRLRTFLQGSRLWSKGEARLLQDPLSFRCISQIHGAVEEVVLNAEEILTQELNSLADNPVVDHDSFAAFSNGNMDTTRHTLALDQVRQGLAKITDISGERIHKLQWTAFSGLPTGLAAEDSAIGGVQFLNLGHIAASLITSVKIWAQPQLLIAIGQLADGVEDTAGNAFHAVHDLQRQIDAAWTIAAIELSIATWSIQRRGLSEANLGVAVRDVVQSILPLLPVGVEGIEVFDLSIVRNALKNR</sequence>
<proteinExistence type="predicted"/>
<reference evidence="1 2" key="1">
    <citation type="submission" date="2016-12" db="EMBL/GenBank/DDBJ databases">
        <authorList>
            <person name="Song W.-J."/>
            <person name="Kurnit D.M."/>
        </authorList>
    </citation>
    <scope>NUCLEOTIDE SEQUENCE [LARGE SCALE GENOMIC DNA]</scope>
    <source>
        <strain evidence="1 2">IMCC3135</strain>
    </source>
</reference>
<dbReference type="Gene3D" id="1.20.200.10">
    <property type="entry name" value="Fumarase/aspartase (Central domain)"/>
    <property type="match status" value="1"/>
</dbReference>
<evidence type="ECO:0000313" key="2">
    <source>
        <dbReference type="Proteomes" id="UP000250079"/>
    </source>
</evidence>
<gene>
    <name evidence="1" type="primary">hutH_1</name>
    <name evidence="1" type="ORF">IMCC3135_17495</name>
</gene>
<dbReference type="RefSeq" id="WP_088918741.1">
    <property type="nucleotide sequence ID" value="NZ_CP018632.1"/>
</dbReference>
<organism evidence="1 2">
    <name type="scientific">Granulosicoccus antarcticus IMCC3135</name>
    <dbReference type="NCBI Taxonomy" id="1192854"/>
    <lineage>
        <taxon>Bacteria</taxon>
        <taxon>Pseudomonadati</taxon>
        <taxon>Pseudomonadota</taxon>
        <taxon>Gammaproteobacteria</taxon>
        <taxon>Chromatiales</taxon>
        <taxon>Granulosicoccaceae</taxon>
        <taxon>Granulosicoccus</taxon>
    </lineage>
</organism>
<protein>
    <submittedName>
        <fullName evidence="1">Histidine ammonia-lyase</fullName>
        <ecNumber evidence="1">4.3.1.3</ecNumber>
    </submittedName>
</protein>
<dbReference type="Pfam" id="PF00221">
    <property type="entry name" value="Lyase_aromatic"/>
    <property type="match status" value="1"/>
</dbReference>
<dbReference type="PANTHER" id="PTHR10362">
    <property type="entry name" value="HISTIDINE AMMONIA-LYASE"/>
    <property type="match status" value="1"/>
</dbReference>
<evidence type="ECO:0000313" key="1">
    <source>
        <dbReference type="EMBL" id="ASJ73580.1"/>
    </source>
</evidence>
<dbReference type="EC" id="4.3.1.3" evidence="1"/>
<dbReference type="Proteomes" id="UP000250079">
    <property type="component" value="Chromosome"/>
</dbReference>
<dbReference type="GO" id="GO:0004397">
    <property type="term" value="F:histidine ammonia-lyase activity"/>
    <property type="evidence" value="ECO:0007669"/>
    <property type="project" value="UniProtKB-EC"/>
</dbReference>
<dbReference type="KEGG" id="gai:IMCC3135_17495"/>
<dbReference type="AlphaFoldDB" id="A0A2Z2NXN0"/>
<keyword evidence="2" id="KW-1185">Reference proteome</keyword>
<dbReference type="InterPro" id="IPR001106">
    <property type="entry name" value="Aromatic_Lyase"/>
</dbReference>
<name>A0A2Z2NXN0_9GAMM</name>
<dbReference type="SUPFAM" id="SSF48557">
    <property type="entry name" value="L-aspartase-like"/>
    <property type="match status" value="1"/>
</dbReference>
<dbReference type="InterPro" id="IPR008948">
    <property type="entry name" value="L-Aspartase-like"/>
</dbReference>